<comment type="function">
    <text evidence="7">Cell signaling peptide that may regulate plant stress, growth, and development. Mediates a rapid alkalinization of extracellular space by mediating a transient increase in the cytoplasmic Ca(2+) concentration leading to a calcium-dependent signaling events through a cell surface receptor and a concomitant activation of some intracellular mitogen-activated protein kinases.</text>
</comment>
<dbReference type="PANTHER" id="PTHR34270:SF3">
    <property type="entry name" value="PROTEIN RALF-LIKE 16-RELATED"/>
    <property type="match status" value="1"/>
</dbReference>
<sequence>MAMPKGMLVLLVSTLLVCSLLGQHAEARPVQIDYGVIRRDTIVGCSKRHPANCKLPRANPWRRGCEDETRCRH</sequence>
<protein>
    <recommendedName>
        <fullName evidence="11">Protein RALF-like 33</fullName>
    </recommendedName>
</protein>
<keyword evidence="6" id="KW-1015">Disulfide bond</keyword>
<proteinExistence type="inferred from homology"/>
<keyword evidence="3" id="KW-0964">Secreted</keyword>
<evidence type="ECO:0000256" key="4">
    <source>
        <dbReference type="ARBA" id="ARBA00022702"/>
    </source>
</evidence>
<dbReference type="PANTHER" id="PTHR34270">
    <property type="entry name" value="PROTEIN RALF-LIKE 15-RELATED"/>
    <property type="match status" value="1"/>
</dbReference>
<evidence type="ECO:0008006" key="11">
    <source>
        <dbReference type="Google" id="ProtNLM"/>
    </source>
</evidence>
<dbReference type="Pfam" id="PF05498">
    <property type="entry name" value="RALF"/>
    <property type="match status" value="1"/>
</dbReference>
<name>A0A445F1M7_GLYSO</name>
<evidence type="ECO:0000313" key="10">
    <source>
        <dbReference type="Proteomes" id="UP000289340"/>
    </source>
</evidence>
<dbReference type="GO" id="GO:0040008">
    <property type="term" value="P:regulation of growth"/>
    <property type="evidence" value="ECO:0007669"/>
    <property type="project" value="UniProtKB-ARBA"/>
</dbReference>
<evidence type="ECO:0000256" key="1">
    <source>
        <dbReference type="ARBA" id="ARBA00004613"/>
    </source>
</evidence>
<evidence type="ECO:0000256" key="8">
    <source>
        <dbReference type="SAM" id="SignalP"/>
    </source>
</evidence>
<gene>
    <name evidence="9" type="ORF">D0Y65_053321</name>
</gene>
<comment type="caution">
    <text evidence="9">The sequence shown here is derived from an EMBL/GenBank/DDBJ whole genome shotgun (WGS) entry which is preliminary data.</text>
</comment>
<evidence type="ECO:0000256" key="6">
    <source>
        <dbReference type="ARBA" id="ARBA00023157"/>
    </source>
</evidence>
<dbReference type="AlphaFoldDB" id="A0A445F1M7"/>
<keyword evidence="5 8" id="KW-0732">Signal</keyword>
<comment type="subcellular location">
    <subcellularLocation>
        <location evidence="1">Secreted</location>
    </subcellularLocation>
</comment>
<organism evidence="9 10">
    <name type="scientific">Glycine soja</name>
    <name type="common">Wild soybean</name>
    <dbReference type="NCBI Taxonomy" id="3848"/>
    <lineage>
        <taxon>Eukaryota</taxon>
        <taxon>Viridiplantae</taxon>
        <taxon>Streptophyta</taxon>
        <taxon>Embryophyta</taxon>
        <taxon>Tracheophyta</taxon>
        <taxon>Spermatophyta</taxon>
        <taxon>Magnoliopsida</taxon>
        <taxon>eudicotyledons</taxon>
        <taxon>Gunneridae</taxon>
        <taxon>Pentapetalae</taxon>
        <taxon>rosids</taxon>
        <taxon>fabids</taxon>
        <taxon>Fabales</taxon>
        <taxon>Fabaceae</taxon>
        <taxon>Papilionoideae</taxon>
        <taxon>50 kb inversion clade</taxon>
        <taxon>NPAAA clade</taxon>
        <taxon>indigoferoid/millettioid clade</taxon>
        <taxon>Phaseoleae</taxon>
        <taxon>Glycine</taxon>
        <taxon>Glycine subgen. Soja</taxon>
    </lineage>
</organism>
<reference evidence="9 10" key="1">
    <citation type="submission" date="2018-09" db="EMBL/GenBank/DDBJ databases">
        <title>A high-quality reference genome of wild soybean provides a powerful tool to mine soybean genomes.</title>
        <authorList>
            <person name="Xie M."/>
            <person name="Chung C.Y.L."/>
            <person name="Li M.-W."/>
            <person name="Wong F.-L."/>
            <person name="Chan T.-F."/>
            <person name="Lam H.-M."/>
        </authorList>
    </citation>
    <scope>NUCLEOTIDE SEQUENCE [LARGE SCALE GENOMIC DNA]</scope>
    <source>
        <strain evidence="10">cv. W05</strain>
        <tissue evidence="9">Hypocotyl of etiolated seedlings</tissue>
    </source>
</reference>
<dbReference type="Proteomes" id="UP000289340">
    <property type="component" value="Chromosome 20"/>
</dbReference>
<evidence type="ECO:0000256" key="2">
    <source>
        <dbReference type="ARBA" id="ARBA00009178"/>
    </source>
</evidence>
<dbReference type="InterPro" id="IPR008801">
    <property type="entry name" value="RALF"/>
</dbReference>
<evidence type="ECO:0000256" key="3">
    <source>
        <dbReference type="ARBA" id="ARBA00022525"/>
    </source>
</evidence>
<feature type="signal peptide" evidence="8">
    <location>
        <begin position="1"/>
        <end position="27"/>
    </location>
</feature>
<keyword evidence="4" id="KW-0372">Hormone</keyword>
<comment type="similarity">
    <text evidence="2">Belongs to the plant rapid alkalinization factor (RALF) family.</text>
</comment>
<dbReference type="EMBL" id="QZWG01000020">
    <property type="protein sequence ID" value="RZB42686.1"/>
    <property type="molecule type" value="Genomic_DNA"/>
</dbReference>
<evidence type="ECO:0000313" key="9">
    <source>
        <dbReference type="EMBL" id="RZB42686.1"/>
    </source>
</evidence>
<evidence type="ECO:0000256" key="7">
    <source>
        <dbReference type="ARBA" id="ARBA00037228"/>
    </source>
</evidence>
<feature type="chain" id="PRO_5019347212" description="Protein RALF-like 33" evidence="8">
    <location>
        <begin position="28"/>
        <end position="73"/>
    </location>
</feature>
<evidence type="ECO:0000256" key="5">
    <source>
        <dbReference type="ARBA" id="ARBA00022729"/>
    </source>
</evidence>
<accession>A0A445F1M7</accession>
<dbReference type="GO" id="GO:0005576">
    <property type="term" value="C:extracellular region"/>
    <property type="evidence" value="ECO:0007669"/>
    <property type="project" value="UniProtKB-SubCell"/>
</dbReference>
<dbReference type="GO" id="GO:0005179">
    <property type="term" value="F:hormone activity"/>
    <property type="evidence" value="ECO:0007669"/>
    <property type="project" value="UniProtKB-KW"/>
</dbReference>
<keyword evidence="10" id="KW-1185">Reference proteome</keyword>